<name>A0A5B0NG94_PUCGR</name>
<dbReference type="EMBL" id="VSWC01000105">
    <property type="protein sequence ID" value="KAA1087592.1"/>
    <property type="molecule type" value="Genomic_DNA"/>
</dbReference>
<accession>A0A5B0NG94</accession>
<protein>
    <submittedName>
        <fullName evidence="1">Uncharacterized protein</fullName>
    </submittedName>
</protein>
<comment type="caution">
    <text evidence="1">The sequence shown here is derived from an EMBL/GenBank/DDBJ whole genome shotgun (WGS) entry which is preliminary data.</text>
</comment>
<sequence>MDAIKAVKATYYSLNWKEDQFANGQGCEVFSSEAFRVGNNRFNGKSIGIKGSRTLGFVNNQAQKNKSWDVKIAFVRFGEMGTIKAVRETYFSLNRQVERFLQASDPLQNSHKENPSILGLISRKIIRGPLGLDNDQAQPNLKNSVGSTFAITSAREAIYVARKHVCGVHQTEVQFAIEQKWKRDQFMQSTNFLQAWHVMEQWRESMSNTITQEITKRQSLKNQMWIVKRAMHIRVHVLNQRLDRLWLPCITILMQVCLCDSAQIFCYRFLDGARINNGIDTRRARVFITR</sequence>
<dbReference type="AlphaFoldDB" id="A0A5B0NG94"/>
<reference evidence="1 2" key="1">
    <citation type="submission" date="2019-05" db="EMBL/GenBank/DDBJ databases">
        <title>Emergence of the Ug99 lineage of the wheat stem rust pathogen through somatic hybridization.</title>
        <authorList>
            <person name="Li F."/>
            <person name="Upadhyaya N.M."/>
            <person name="Sperschneider J."/>
            <person name="Matny O."/>
            <person name="Nguyen-Phuc H."/>
            <person name="Mago R."/>
            <person name="Raley C."/>
            <person name="Miller M.E."/>
            <person name="Silverstein K.A.T."/>
            <person name="Henningsen E."/>
            <person name="Hirsch C.D."/>
            <person name="Visser B."/>
            <person name="Pretorius Z.A."/>
            <person name="Steffenson B.J."/>
            <person name="Schwessinger B."/>
            <person name="Dodds P.N."/>
            <person name="Figueroa M."/>
        </authorList>
    </citation>
    <scope>NUCLEOTIDE SEQUENCE [LARGE SCALE GENOMIC DNA]</scope>
    <source>
        <strain evidence="1">21-0</strain>
    </source>
</reference>
<proteinExistence type="predicted"/>
<evidence type="ECO:0000313" key="1">
    <source>
        <dbReference type="EMBL" id="KAA1087592.1"/>
    </source>
</evidence>
<gene>
    <name evidence="1" type="ORF">PGT21_034193</name>
</gene>
<evidence type="ECO:0000313" key="2">
    <source>
        <dbReference type="Proteomes" id="UP000324748"/>
    </source>
</evidence>
<organism evidence="1 2">
    <name type="scientific">Puccinia graminis f. sp. tritici</name>
    <dbReference type="NCBI Taxonomy" id="56615"/>
    <lineage>
        <taxon>Eukaryota</taxon>
        <taxon>Fungi</taxon>
        <taxon>Dikarya</taxon>
        <taxon>Basidiomycota</taxon>
        <taxon>Pucciniomycotina</taxon>
        <taxon>Pucciniomycetes</taxon>
        <taxon>Pucciniales</taxon>
        <taxon>Pucciniaceae</taxon>
        <taxon>Puccinia</taxon>
    </lineage>
</organism>
<keyword evidence="2" id="KW-1185">Reference proteome</keyword>
<dbReference type="Proteomes" id="UP000324748">
    <property type="component" value="Unassembled WGS sequence"/>
</dbReference>